<keyword evidence="14" id="KW-1185">Reference proteome</keyword>
<evidence type="ECO:0000256" key="9">
    <source>
        <dbReference type="ARBA" id="ARBA00023303"/>
    </source>
</evidence>
<dbReference type="InterPro" id="IPR046342">
    <property type="entry name" value="CBS_dom_sf"/>
</dbReference>
<dbReference type="GO" id="GO:0034707">
    <property type="term" value="C:chloride channel complex"/>
    <property type="evidence" value="ECO:0007669"/>
    <property type="project" value="UniProtKB-KW"/>
</dbReference>
<dbReference type="InterPro" id="IPR000644">
    <property type="entry name" value="CBS_dom"/>
</dbReference>
<dbReference type="Pfam" id="PF00654">
    <property type="entry name" value="Voltage_CLC"/>
    <property type="match status" value="1"/>
</dbReference>
<protein>
    <submittedName>
        <fullName evidence="13">Putative chloride channel protein</fullName>
    </submittedName>
</protein>
<dbReference type="InterPro" id="IPR050368">
    <property type="entry name" value="ClC-type_chloride_channel"/>
</dbReference>
<evidence type="ECO:0000256" key="5">
    <source>
        <dbReference type="ARBA" id="ARBA00023065"/>
    </source>
</evidence>
<evidence type="ECO:0000256" key="7">
    <source>
        <dbReference type="ARBA" id="ARBA00023173"/>
    </source>
</evidence>
<dbReference type="InterPro" id="IPR014743">
    <property type="entry name" value="Cl-channel_core"/>
</dbReference>
<dbReference type="SUPFAM" id="SSF81340">
    <property type="entry name" value="Clc chloride channel"/>
    <property type="match status" value="1"/>
</dbReference>
<evidence type="ECO:0000259" key="12">
    <source>
        <dbReference type="PROSITE" id="PS51371"/>
    </source>
</evidence>
<sequence>MKKFISWRHPGTISIFRMDDRLLLIGMGIIVGLCSGLAALALNHSLIFMLEFLHDFRHYWWAFLLPAAGAMCSSLFLEKIMNEGAGHGVPEVIYSVSRYGGLIRLRSSISRLVSSCLTIGSGGSAGPEAPVVMSGSAIGSNIAQFFFLNDRQRITLVGCGAAGAVASIFNAPLTGIIFTMEIILGEWSMVNIIPIAVASVAGAELSRTLRGNIIAFESSGSFHIGHPDLFACIGLAMFAALASVLFTRTLRRMHKVSRKVSVPFWVRAAIGGCAVGLLGFMVPEVMGEGYHAIHDMIEGVFKGGIGIVALACLAKILATALTLGWGGSGGIFAPSLVIGSFAGLAYHRLLVFLFPSVMWVSEGCFALLGMAGMMSGILQAPLTGIFLILEITGSYEVMLPLIIVSALSTTMTHYFEPSSFYFKELMEKGQLLRPGTDSRVLADISIREVIEKDCICVRPDMLLREFLYTVQRSTRNYFPVEDQESGQFVGMIRFDQIKPYFFNSVMYDTVIVEQIMDANPDTVHYDDELSEVLNKMDTHGHFSLPVVFNGRFVGMVSKATLLDKYRDELNVQTAHSF</sequence>
<name>A0A1W1H4H7_9BACT</name>
<keyword evidence="7" id="KW-0869">Chloride channel</keyword>
<evidence type="ECO:0000256" key="3">
    <source>
        <dbReference type="ARBA" id="ARBA00022692"/>
    </source>
</evidence>
<dbReference type="Pfam" id="PF00571">
    <property type="entry name" value="CBS"/>
    <property type="match status" value="1"/>
</dbReference>
<dbReference type="PANTHER" id="PTHR43427:SF6">
    <property type="entry name" value="CHLORIDE CHANNEL PROTEIN CLC-E"/>
    <property type="match status" value="1"/>
</dbReference>
<dbReference type="SMART" id="SM00116">
    <property type="entry name" value="CBS"/>
    <property type="match status" value="2"/>
</dbReference>
<feature type="domain" description="CBS" evidence="12">
    <location>
        <begin position="450"/>
        <end position="509"/>
    </location>
</feature>
<dbReference type="Gene3D" id="3.10.580.10">
    <property type="entry name" value="CBS-domain"/>
    <property type="match status" value="1"/>
</dbReference>
<keyword evidence="8" id="KW-0868">Chloride</keyword>
<reference evidence="13 14" key="1">
    <citation type="submission" date="2017-03" db="EMBL/GenBank/DDBJ databases">
        <authorList>
            <person name="Afonso C.L."/>
            <person name="Miller P.J."/>
            <person name="Scott M.A."/>
            <person name="Spackman E."/>
            <person name="Goraichik I."/>
            <person name="Dimitrov K.M."/>
            <person name="Suarez D.L."/>
            <person name="Swayne D.E."/>
        </authorList>
    </citation>
    <scope>NUCLEOTIDE SEQUENCE [LARGE SCALE GENOMIC DNA]</scope>
    <source>
        <strain evidence="13">PRJEB14757</strain>
    </source>
</reference>
<feature type="transmembrane region" description="Helical" evidence="11">
    <location>
        <begin position="59"/>
        <end position="77"/>
    </location>
</feature>
<dbReference type="PANTHER" id="PTHR43427">
    <property type="entry name" value="CHLORIDE CHANNEL PROTEIN CLC-E"/>
    <property type="match status" value="1"/>
</dbReference>
<dbReference type="Proteomes" id="UP000191931">
    <property type="component" value="Unassembled WGS sequence"/>
</dbReference>
<accession>A0A1W1H4H7</accession>
<gene>
    <name evidence="13" type="primary">eriC</name>
    <name evidence="13" type="ORF">MTBBW1_10039</name>
</gene>
<evidence type="ECO:0000256" key="6">
    <source>
        <dbReference type="ARBA" id="ARBA00023136"/>
    </source>
</evidence>
<comment type="subcellular location">
    <subcellularLocation>
        <location evidence="1">Membrane</location>
        <topology evidence="1">Multi-pass membrane protein</topology>
    </subcellularLocation>
</comment>
<evidence type="ECO:0000256" key="2">
    <source>
        <dbReference type="ARBA" id="ARBA00022448"/>
    </source>
</evidence>
<evidence type="ECO:0000256" key="4">
    <source>
        <dbReference type="ARBA" id="ARBA00022989"/>
    </source>
</evidence>
<feature type="transmembrane region" description="Helical" evidence="11">
    <location>
        <begin position="365"/>
        <end position="389"/>
    </location>
</feature>
<dbReference type="SUPFAM" id="SSF54631">
    <property type="entry name" value="CBS-domain pair"/>
    <property type="match status" value="1"/>
</dbReference>
<feature type="transmembrane region" description="Helical" evidence="11">
    <location>
        <begin position="21"/>
        <end position="47"/>
    </location>
</feature>
<feature type="transmembrane region" description="Helical" evidence="11">
    <location>
        <begin position="154"/>
        <end position="178"/>
    </location>
</feature>
<dbReference type="OrthoDB" id="9767361at2"/>
<evidence type="ECO:0000256" key="1">
    <source>
        <dbReference type="ARBA" id="ARBA00004141"/>
    </source>
</evidence>
<dbReference type="PROSITE" id="PS51371">
    <property type="entry name" value="CBS"/>
    <property type="match status" value="2"/>
</dbReference>
<evidence type="ECO:0000313" key="13">
    <source>
        <dbReference type="EMBL" id="SLM27380.1"/>
    </source>
</evidence>
<dbReference type="AlphaFoldDB" id="A0A1W1H4H7"/>
<dbReference type="RefSeq" id="WP_080797551.1">
    <property type="nucleotide sequence ID" value="NZ_LT828540.1"/>
</dbReference>
<keyword evidence="9" id="KW-0407">Ion channel</keyword>
<feature type="transmembrane region" description="Helical" evidence="11">
    <location>
        <begin position="262"/>
        <end position="282"/>
    </location>
</feature>
<keyword evidence="3 11" id="KW-0812">Transmembrane</keyword>
<dbReference type="PRINTS" id="PR00762">
    <property type="entry name" value="CLCHANNEL"/>
</dbReference>
<feature type="transmembrane region" description="Helical" evidence="11">
    <location>
        <begin position="331"/>
        <end position="353"/>
    </location>
</feature>
<proteinExistence type="predicted"/>
<keyword evidence="2" id="KW-0813">Transport</keyword>
<feature type="domain" description="CBS" evidence="12">
    <location>
        <begin position="516"/>
        <end position="571"/>
    </location>
</feature>
<keyword evidence="6 11" id="KW-0472">Membrane</keyword>
<dbReference type="InterPro" id="IPR001807">
    <property type="entry name" value="ClC"/>
</dbReference>
<evidence type="ECO:0000256" key="11">
    <source>
        <dbReference type="SAM" id="Phobius"/>
    </source>
</evidence>
<evidence type="ECO:0000313" key="14">
    <source>
        <dbReference type="Proteomes" id="UP000191931"/>
    </source>
</evidence>
<organism evidence="13 14">
    <name type="scientific">Desulfamplus magnetovallimortis</name>
    <dbReference type="NCBI Taxonomy" id="1246637"/>
    <lineage>
        <taxon>Bacteria</taxon>
        <taxon>Pseudomonadati</taxon>
        <taxon>Thermodesulfobacteriota</taxon>
        <taxon>Desulfobacteria</taxon>
        <taxon>Desulfobacterales</taxon>
        <taxon>Desulfobacteraceae</taxon>
        <taxon>Desulfamplus</taxon>
    </lineage>
</organism>
<feature type="transmembrane region" description="Helical" evidence="11">
    <location>
        <begin position="303"/>
        <end position="325"/>
    </location>
</feature>
<dbReference type="Gene3D" id="1.10.3080.10">
    <property type="entry name" value="Clc chloride channel"/>
    <property type="match status" value="1"/>
</dbReference>
<keyword evidence="5" id="KW-0406">Ion transport</keyword>
<dbReference type="CDD" id="cd00400">
    <property type="entry name" value="Voltage_gated_ClC"/>
    <property type="match status" value="1"/>
</dbReference>
<dbReference type="STRING" id="1246637.MTBBW1_10039"/>
<evidence type="ECO:0000256" key="10">
    <source>
        <dbReference type="PROSITE-ProRule" id="PRU00703"/>
    </source>
</evidence>
<dbReference type="EMBL" id="FWEV01000001">
    <property type="protein sequence ID" value="SLM27380.1"/>
    <property type="molecule type" value="Genomic_DNA"/>
</dbReference>
<feature type="transmembrane region" description="Helical" evidence="11">
    <location>
        <begin position="229"/>
        <end position="250"/>
    </location>
</feature>
<dbReference type="GO" id="GO:0005254">
    <property type="term" value="F:chloride channel activity"/>
    <property type="evidence" value="ECO:0007669"/>
    <property type="project" value="UniProtKB-KW"/>
</dbReference>
<evidence type="ECO:0000256" key="8">
    <source>
        <dbReference type="ARBA" id="ARBA00023214"/>
    </source>
</evidence>
<keyword evidence="4 11" id="KW-1133">Transmembrane helix</keyword>
<feature type="transmembrane region" description="Helical" evidence="11">
    <location>
        <begin position="395"/>
        <end position="415"/>
    </location>
</feature>
<keyword evidence="10" id="KW-0129">CBS domain</keyword>